<evidence type="ECO:0000313" key="3">
    <source>
        <dbReference type="Proteomes" id="UP000248054"/>
    </source>
</evidence>
<dbReference type="GO" id="GO:0016758">
    <property type="term" value="F:hexosyltransferase activity"/>
    <property type="evidence" value="ECO:0007669"/>
    <property type="project" value="InterPro"/>
</dbReference>
<dbReference type="InterPro" id="IPR007235">
    <property type="entry name" value="Glyco_trans_28_C"/>
</dbReference>
<name>A0A2V4XI77_9FLAO</name>
<organism evidence="2 3">
    <name type="scientific">Winogradskyella epiphytica</name>
    <dbReference type="NCBI Taxonomy" id="262005"/>
    <lineage>
        <taxon>Bacteria</taxon>
        <taxon>Pseudomonadati</taxon>
        <taxon>Bacteroidota</taxon>
        <taxon>Flavobacteriia</taxon>
        <taxon>Flavobacteriales</taxon>
        <taxon>Flavobacteriaceae</taxon>
        <taxon>Winogradskyella</taxon>
    </lineage>
</organism>
<dbReference type="Proteomes" id="UP000248054">
    <property type="component" value="Unassembled WGS sequence"/>
</dbReference>
<dbReference type="PANTHER" id="PTHR21015">
    <property type="entry name" value="UDP-N-ACETYLGLUCOSAMINE--N-ACETYLMURAMYL-(PENTAPEPTIDE) PYROPHOSPHORYL-UNDECAPRENOL N-ACETYLGLUCOSAMINE TRANSFERASE 1"/>
    <property type="match status" value="1"/>
</dbReference>
<dbReference type="RefSeq" id="WP_110473958.1">
    <property type="nucleotide sequence ID" value="NZ_BMWQ01000001.1"/>
</dbReference>
<proteinExistence type="predicted"/>
<gene>
    <name evidence="2" type="ORF">DFQ11_101431</name>
</gene>
<evidence type="ECO:0000313" key="2">
    <source>
        <dbReference type="EMBL" id="PYE83000.1"/>
    </source>
</evidence>
<dbReference type="EMBL" id="QJTD01000001">
    <property type="protein sequence ID" value="PYE83000.1"/>
    <property type="molecule type" value="Genomic_DNA"/>
</dbReference>
<sequence length="352" mass="40790">MTIHHKKRILVAPLNWGLGHATRCIPIINELIQNNFEPIIASDGASLELLKKEFPNLEAVELPSYNIRYSKNPNRLRLKFLKNAPRLLKIIKKEEKVIRELVNSKSISGIISDNRFGVRHDNIPSVFITHQLQVLSGNTTWLSTKWHQKIISQFDECWIPDYKTEKNLSGILGHVENFKSTVNYLGPLSRFEKHKSNINYQLLVILSGPEPQRTFLEEILFEALKNFKGKICFVKGVIESEQRKIQHNHMTIYNFMTSAQLESTINESELIVSRSGYTTLMDLAKLEKKAFFIPTPGQFEQDYLAKKIESEGIAPYCTQHEFTLEKLNHVEKYSGFKFETFDVKFADLFRLF</sequence>
<dbReference type="SUPFAM" id="SSF53756">
    <property type="entry name" value="UDP-Glycosyltransferase/glycogen phosphorylase"/>
    <property type="match status" value="1"/>
</dbReference>
<feature type="domain" description="Glycosyl transferase family 28 C-terminal" evidence="1">
    <location>
        <begin position="229"/>
        <end position="328"/>
    </location>
</feature>
<accession>A0A2V4XI77</accession>
<reference evidence="2 3" key="1">
    <citation type="submission" date="2018-06" db="EMBL/GenBank/DDBJ databases">
        <title>Genomic Encyclopedia of Type Strains, Phase III (KMG-III): the genomes of soil and plant-associated and newly described type strains.</title>
        <authorList>
            <person name="Whitman W."/>
        </authorList>
    </citation>
    <scope>NUCLEOTIDE SEQUENCE [LARGE SCALE GENOMIC DNA]</scope>
    <source>
        <strain evidence="2 3">CECT 7945</strain>
    </source>
</reference>
<dbReference type="OrthoDB" id="9803241at2"/>
<dbReference type="Pfam" id="PF04101">
    <property type="entry name" value="Glyco_tran_28_C"/>
    <property type="match status" value="1"/>
</dbReference>
<dbReference type="AlphaFoldDB" id="A0A2V4XI77"/>
<comment type="caution">
    <text evidence="2">The sequence shown here is derived from an EMBL/GenBank/DDBJ whole genome shotgun (WGS) entry which is preliminary data.</text>
</comment>
<evidence type="ECO:0000259" key="1">
    <source>
        <dbReference type="Pfam" id="PF04101"/>
    </source>
</evidence>
<dbReference type="PANTHER" id="PTHR21015:SF22">
    <property type="entry name" value="GLYCOSYLTRANSFERASE"/>
    <property type="match status" value="1"/>
</dbReference>
<protein>
    <submittedName>
        <fullName evidence="2">Uncharacterized protein (TIGR00661 family)</fullName>
    </submittedName>
</protein>
<dbReference type="Gene3D" id="3.40.50.2000">
    <property type="entry name" value="Glycogen Phosphorylase B"/>
    <property type="match status" value="1"/>
</dbReference>
<keyword evidence="3" id="KW-1185">Reference proteome</keyword>